<evidence type="ECO:0000313" key="2">
    <source>
        <dbReference type="EMBL" id="MBM7635000.1"/>
    </source>
</evidence>
<sequence length="254" mass="28956">MDISKEQTQPQTFKDLIRNMSQNGKRVFLVSIPGTLLISFPLITVLFFFFDYMIQLGMSVVEIEALRIFNQALLFSVLGVHVFYLLLLDRELPFKKRVLTGLKKTALVFPTIIVATILYTVLTTFGLALLVIPGLIIYAYLGLFAQTIAFENKGIVKSLMRSRQLVIGSFWRILGLLLLTIISSNVLIVGAEILFLFMLGTPIFWVDIVINTILYLFMMPFIGSLYMSMYFDLRARQEAFDYAVFSKERGQLVS</sequence>
<feature type="transmembrane region" description="Helical" evidence="1">
    <location>
        <begin position="27"/>
        <end position="48"/>
    </location>
</feature>
<dbReference type="Proteomes" id="UP000741863">
    <property type="component" value="Unassembled WGS sequence"/>
</dbReference>
<proteinExistence type="predicted"/>
<evidence type="ECO:0000313" key="3">
    <source>
        <dbReference type="Proteomes" id="UP000741863"/>
    </source>
</evidence>
<feature type="transmembrane region" description="Helical" evidence="1">
    <location>
        <begin position="135"/>
        <end position="152"/>
    </location>
</feature>
<keyword evidence="3" id="KW-1185">Reference proteome</keyword>
<comment type="caution">
    <text evidence="2">The sequence shown here is derived from an EMBL/GenBank/DDBJ whole genome shotgun (WGS) entry which is preliminary data.</text>
</comment>
<reference evidence="2 3" key="1">
    <citation type="submission" date="2021-01" db="EMBL/GenBank/DDBJ databases">
        <title>Genomic Encyclopedia of Type Strains, Phase IV (KMG-IV): sequencing the most valuable type-strain genomes for metagenomic binning, comparative biology and taxonomic classification.</title>
        <authorList>
            <person name="Goeker M."/>
        </authorList>
    </citation>
    <scope>NUCLEOTIDE SEQUENCE [LARGE SCALE GENOMIC DNA]</scope>
    <source>
        <strain evidence="2 3">DSM 25540</strain>
    </source>
</reference>
<keyword evidence="1" id="KW-0472">Membrane</keyword>
<evidence type="ECO:0000256" key="1">
    <source>
        <dbReference type="SAM" id="Phobius"/>
    </source>
</evidence>
<accession>A0ABS2PHT9</accession>
<protein>
    <recommendedName>
        <fullName evidence="4">Glycerophosphoryl diester phosphodiesterase membrane domain-containing protein</fullName>
    </recommendedName>
</protein>
<feature type="transmembrane region" description="Helical" evidence="1">
    <location>
        <begin position="107"/>
        <end position="129"/>
    </location>
</feature>
<keyword evidence="1" id="KW-1133">Transmembrane helix</keyword>
<feature type="transmembrane region" description="Helical" evidence="1">
    <location>
        <begin position="173"/>
        <end position="197"/>
    </location>
</feature>
<evidence type="ECO:0008006" key="4">
    <source>
        <dbReference type="Google" id="ProtNLM"/>
    </source>
</evidence>
<name>A0ABS2PHT9_9BACL</name>
<feature type="transmembrane region" description="Helical" evidence="1">
    <location>
        <begin position="203"/>
        <end position="227"/>
    </location>
</feature>
<gene>
    <name evidence="2" type="ORF">JOD17_004143</name>
</gene>
<organism evidence="2 3">
    <name type="scientific">Geomicrobium sediminis</name>
    <dbReference type="NCBI Taxonomy" id="1347788"/>
    <lineage>
        <taxon>Bacteria</taxon>
        <taxon>Bacillati</taxon>
        <taxon>Bacillota</taxon>
        <taxon>Bacilli</taxon>
        <taxon>Bacillales</taxon>
        <taxon>Geomicrobium</taxon>
    </lineage>
</organism>
<feature type="transmembrane region" description="Helical" evidence="1">
    <location>
        <begin position="68"/>
        <end position="87"/>
    </location>
</feature>
<keyword evidence="1" id="KW-0812">Transmembrane</keyword>
<dbReference type="EMBL" id="JAFBEC010000021">
    <property type="protein sequence ID" value="MBM7635000.1"/>
    <property type="molecule type" value="Genomic_DNA"/>
</dbReference>
<dbReference type="RefSeq" id="WP_204699742.1">
    <property type="nucleotide sequence ID" value="NZ_JAFBEC010000021.1"/>
</dbReference>